<dbReference type="NCBIfam" id="NF038017">
    <property type="entry name" value="ABC_perm1"/>
    <property type="match status" value="1"/>
</dbReference>
<dbReference type="FunCoup" id="A0A6N7EW65">
    <property type="interactions" value="263"/>
</dbReference>
<gene>
    <name evidence="7" type="ORF">GCU85_08395</name>
</gene>
<keyword evidence="8" id="KW-1185">Reference proteome</keyword>
<evidence type="ECO:0000256" key="1">
    <source>
        <dbReference type="ARBA" id="ARBA00004651"/>
    </source>
</evidence>
<accession>A0A6N7EW65</accession>
<organism evidence="7 8">
    <name type="scientific">Ostreibacterium oceani</name>
    <dbReference type="NCBI Taxonomy" id="2654998"/>
    <lineage>
        <taxon>Bacteria</taxon>
        <taxon>Pseudomonadati</taxon>
        <taxon>Pseudomonadota</taxon>
        <taxon>Gammaproteobacteria</taxon>
        <taxon>Cardiobacteriales</taxon>
        <taxon>Ostreibacteriaceae</taxon>
        <taxon>Ostreibacterium</taxon>
    </lineage>
</organism>
<evidence type="ECO:0000313" key="7">
    <source>
        <dbReference type="EMBL" id="MPV86742.1"/>
    </source>
</evidence>
<feature type="transmembrane region" description="Helical" evidence="5">
    <location>
        <begin position="30"/>
        <end position="52"/>
    </location>
</feature>
<dbReference type="PROSITE" id="PS50928">
    <property type="entry name" value="ABC_TM1"/>
    <property type="match status" value="1"/>
</dbReference>
<evidence type="ECO:0000313" key="8">
    <source>
        <dbReference type="Proteomes" id="UP000471298"/>
    </source>
</evidence>
<dbReference type="InterPro" id="IPR035906">
    <property type="entry name" value="MetI-like_sf"/>
</dbReference>
<sequence length="235" mass="25955">MNWFFDVFAEAFHKILSADALLLEIVSLTLQVSLTALVISVILALPTAAFLATRNGPLTQAWIVMLNALMGLPPVLVGLLVYMLLSHRGPLGFLQWLFTPSAMIVAQTILIFPIVCALFQQHFRLKYQQLHELFYSLQISPAKRMQTVIIESRFELLSATVTGLGRGLAEVGAVMLVGGNILHHTRTITTTIALETSKGEIALAVSLGIILLFIALTLNAALFFLHQRYQPKVIY</sequence>
<reference evidence="7 8" key="1">
    <citation type="submission" date="2019-10" db="EMBL/GenBank/DDBJ databases">
        <title>Cardiobacteriales fam. a chemoheterotrophic member of the order Cardiobacteriales, and proposal of Cardiobacteriales fam. nov.</title>
        <authorList>
            <person name="Wang C."/>
        </authorList>
    </citation>
    <scope>NUCLEOTIDE SEQUENCE [LARGE SCALE GENOMIC DNA]</scope>
    <source>
        <strain evidence="7 8">ML27</strain>
    </source>
</reference>
<dbReference type="Gene3D" id="1.10.3720.10">
    <property type="entry name" value="MetI-like"/>
    <property type="match status" value="1"/>
</dbReference>
<keyword evidence="2 5" id="KW-0812">Transmembrane</keyword>
<dbReference type="Proteomes" id="UP000471298">
    <property type="component" value="Unassembled WGS sequence"/>
</dbReference>
<dbReference type="InterPro" id="IPR049783">
    <property type="entry name" value="ABC_perm_TupB-like"/>
</dbReference>
<evidence type="ECO:0000256" key="5">
    <source>
        <dbReference type="SAM" id="Phobius"/>
    </source>
</evidence>
<dbReference type="InterPro" id="IPR000515">
    <property type="entry name" value="MetI-like"/>
</dbReference>
<keyword evidence="4 5" id="KW-0472">Membrane</keyword>
<dbReference type="GO" id="GO:0005886">
    <property type="term" value="C:plasma membrane"/>
    <property type="evidence" value="ECO:0007669"/>
    <property type="project" value="UniProtKB-SubCell"/>
</dbReference>
<proteinExistence type="predicted"/>
<dbReference type="PANTHER" id="PTHR43632">
    <property type="entry name" value="PERMEASE COMPONENT OF TUNGSTATE ABC TRANSPORTER"/>
    <property type="match status" value="1"/>
</dbReference>
<dbReference type="PANTHER" id="PTHR43632:SF1">
    <property type="entry name" value="PERMEASE COMPONENT OF TUNGSTATE ABC TRANSPORTER"/>
    <property type="match status" value="1"/>
</dbReference>
<evidence type="ECO:0000256" key="4">
    <source>
        <dbReference type="ARBA" id="ARBA00023136"/>
    </source>
</evidence>
<dbReference type="InParanoid" id="A0A6N7EW65"/>
<feature type="transmembrane region" description="Helical" evidence="5">
    <location>
        <begin position="64"/>
        <end position="85"/>
    </location>
</feature>
<dbReference type="EMBL" id="WHNW01000010">
    <property type="protein sequence ID" value="MPV86742.1"/>
    <property type="molecule type" value="Genomic_DNA"/>
</dbReference>
<evidence type="ECO:0000256" key="3">
    <source>
        <dbReference type="ARBA" id="ARBA00022989"/>
    </source>
</evidence>
<dbReference type="SUPFAM" id="SSF161098">
    <property type="entry name" value="MetI-like"/>
    <property type="match status" value="1"/>
</dbReference>
<keyword evidence="3 5" id="KW-1133">Transmembrane helix</keyword>
<evidence type="ECO:0000256" key="2">
    <source>
        <dbReference type="ARBA" id="ARBA00022692"/>
    </source>
</evidence>
<protein>
    <submittedName>
        <fullName evidence="7">ABC transporter permease subunit</fullName>
    </submittedName>
</protein>
<feature type="transmembrane region" description="Helical" evidence="5">
    <location>
        <begin position="201"/>
        <end position="225"/>
    </location>
</feature>
<feature type="transmembrane region" description="Helical" evidence="5">
    <location>
        <begin position="97"/>
        <end position="119"/>
    </location>
</feature>
<dbReference type="AlphaFoldDB" id="A0A6N7EW65"/>
<dbReference type="GO" id="GO:0055085">
    <property type="term" value="P:transmembrane transport"/>
    <property type="evidence" value="ECO:0007669"/>
    <property type="project" value="InterPro"/>
</dbReference>
<comment type="subcellular location">
    <subcellularLocation>
        <location evidence="1">Cell membrane</location>
        <topology evidence="1">Multi-pass membrane protein</topology>
    </subcellularLocation>
</comment>
<dbReference type="RefSeq" id="WP_152810733.1">
    <property type="nucleotide sequence ID" value="NZ_WHNW01000010.1"/>
</dbReference>
<evidence type="ECO:0000259" key="6">
    <source>
        <dbReference type="PROSITE" id="PS50928"/>
    </source>
</evidence>
<comment type="caution">
    <text evidence="7">The sequence shown here is derived from an EMBL/GenBank/DDBJ whole genome shotgun (WGS) entry which is preliminary data.</text>
</comment>
<feature type="domain" description="ABC transmembrane type-1" evidence="6">
    <location>
        <begin position="26"/>
        <end position="222"/>
    </location>
</feature>
<name>A0A6N7EW65_9GAMM</name>